<organism evidence="1 2">
    <name type="scientific">Polyporus arcularius HHB13444</name>
    <dbReference type="NCBI Taxonomy" id="1314778"/>
    <lineage>
        <taxon>Eukaryota</taxon>
        <taxon>Fungi</taxon>
        <taxon>Dikarya</taxon>
        <taxon>Basidiomycota</taxon>
        <taxon>Agaricomycotina</taxon>
        <taxon>Agaricomycetes</taxon>
        <taxon>Polyporales</taxon>
        <taxon>Polyporaceae</taxon>
        <taxon>Polyporus</taxon>
    </lineage>
</organism>
<sequence>MPDYENTTMPLSMETFRGLVEHLRSHVPIEGFSPSNMLLNLLILRITSVLGKEERIVLIL</sequence>
<protein>
    <submittedName>
        <fullName evidence="1">Uncharacterized protein</fullName>
    </submittedName>
</protein>
<evidence type="ECO:0000313" key="1">
    <source>
        <dbReference type="EMBL" id="TFK87998.1"/>
    </source>
</evidence>
<dbReference type="AlphaFoldDB" id="A0A5C3PI50"/>
<evidence type="ECO:0000313" key="2">
    <source>
        <dbReference type="Proteomes" id="UP000308197"/>
    </source>
</evidence>
<keyword evidence="2" id="KW-1185">Reference proteome</keyword>
<gene>
    <name evidence="1" type="ORF">K466DRAFT_662629</name>
</gene>
<accession>A0A5C3PI50</accession>
<name>A0A5C3PI50_9APHY</name>
<dbReference type="Proteomes" id="UP000308197">
    <property type="component" value="Unassembled WGS sequence"/>
</dbReference>
<dbReference type="EMBL" id="ML211130">
    <property type="protein sequence ID" value="TFK87998.1"/>
    <property type="molecule type" value="Genomic_DNA"/>
</dbReference>
<dbReference type="InParanoid" id="A0A5C3PI50"/>
<reference evidence="1 2" key="1">
    <citation type="journal article" date="2019" name="Nat. Ecol. Evol.">
        <title>Megaphylogeny resolves global patterns of mushroom evolution.</title>
        <authorList>
            <person name="Varga T."/>
            <person name="Krizsan K."/>
            <person name="Foldi C."/>
            <person name="Dima B."/>
            <person name="Sanchez-Garcia M."/>
            <person name="Sanchez-Ramirez S."/>
            <person name="Szollosi G.J."/>
            <person name="Szarkandi J.G."/>
            <person name="Papp V."/>
            <person name="Albert L."/>
            <person name="Andreopoulos W."/>
            <person name="Angelini C."/>
            <person name="Antonin V."/>
            <person name="Barry K.W."/>
            <person name="Bougher N.L."/>
            <person name="Buchanan P."/>
            <person name="Buyck B."/>
            <person name="Bense V."/>
            <person name="Catcheside P."/>
            <person name="Chovatia M."/>
            <person name="Cooper J."/>
            <person name="Damon W."/>
            <person name="Desjardin D."/>
            <person name="Finy P."/>
            <person name="Geml J."/>
            <person name="Haridas S."/>
            <person name="Hughes K."/>
            <person name="Justo A."/>
            <person name="Karasinski D."/>
            <person name="Kautmanova I."/>
            <person name="Kiss B."/>
            <person name="Kocsube S."/>
            <person name="Kotiranta H."/>
            <person name="LaButti K.M."/>
            <person name="Lechner B.E."/>
            <person name="Liimatainen K."/>
            <person name="Lipzen A."/>
            <person name="Lukacs Z."/>
            <person name="Mihaltcheva S."/>
            <person name="Morgado L.N."/>
            <person name="Niskanen T."/>
            <person name="Noordeloos M.E."/>
            <person name="Ohm R.A."/>
            <person name="Ortiz-Santana B."/>
            <person name="Ovrebo C."/>
            <person name="Racz N."/>
            <person name="Riley R."/>
            <person name="Savchenko A."/>
            <person name="Shiryaev A."/>
            <person name="Soop K."/>
            <person name="Spirin V."/>
            <person name="Szebenyi C."/>
            <person name="Tomsovsky M."/>
            <person name="Tulloss R.E."/>
            <person name="Uehling J."/>
            <person name="Grigoriev I.V."/>
            <person name="Vagvolgyi C."/>
            <person name="Papp T."/>
            <person name="Martin F.M."/>
            <person name="Miettinen O."/>
            <person name="Hibbett D.S."/>
            <person name="Nagy L.G."/>
        </authorList>
    </citation>
    <scope>NUCLEOTIDE SEQUENCE [LARGE SCALE GENOMIC DNA]</scope>
    <source>
        <strain evidence="1 2">HHB13444</strain>
    </source>
</reference>
<proteinExistence type="predicted"/>